<evidence type="ECO:0000313" key="2">
    <source>
        <dbReference type="Proteomes" id="UP001165064"/>
    </source>
</evidence>
<proteinExistence type="predicted"/>
<sequence>MADLFASQLNAFKKSIKSSASSIPGQRKSPSKANTLLKRNHASISSDNHSDSPKPSKRLKTAPIVSSAIPESTRGYSAHELSLKLVSATDYIKTCDRPVTLDELSVHMKTPIDSQILNLISGLDRYHYNPQNKTLEYLSLHNIKTGEDLLKVLESQPTFQGLSVKQLKDGWNGCLDTIYKLEKQNKIIIHKTKKENSPRHIWLNIGQMKVGNVVDEEFYESWGKIKVPKGADELTKVLLDNNLKPTNVDPESIKNKKVAPVQQRRQKKPRRGKITNIHMKGILKDYSV</sequence>
<reference evidence="1" key="1">
    <citation type="submission" date="2023-04" db="EMBL/GenBank/DDBJ databases">
        <title>Ambrosiozyma monospora NBRC 10751.</title>
        <authorList>
            <person name="Ichikawa N."/>
            <person name="Sato H."/>
            <person name="Tonouchi N."/>
        </authorList>
    </citation>
    <scope>NUCLEOTIDE SEQUENCE</scope>
    <source>
        <strain evidence="1">NBRC 10751</strain>
    </source>
</reference>
<comment type="caution">
    <text evidence="1">The sequence shown here is derived from an EMBL/GenBank/DDBJ whole genome shotgun (WGS) entry which is preliminary data.</text>
</comment>
<dbReference type="EMBL" id="BSXS01001652">
    <property type="protein sequence ID" value="GME76835.1"/>
    <property type="molecule type" value="Genomic_DNA"/>
</dbReference>
<keyword evidence="2" id="KW-1185">Reference proteome</keyword>
<accession>A0ACB5SYW4</accession>
<name>A0ACB5SYW4_AMBMO</name>
<organism evidence="1 2">
    <name type="scientific">Ambrosiozyma monospora</name>
    <name type="common">Yeast</name>
    <name type="synonym">Endomycopsis monosporus</name>
    <dbReference type="NCBI Taxonomy" id="43982"/>
    <lineage>
        <taxon>Eukaryota</taxon>
        <taxon>Fungi</taxon>
        <taxon>Dikarya</taxon>
        <taxon>Ascomycota</taxon>
        <taxon>Saccharomycotina</taxon>
        <taxon>Pichiomycetes</taxon>
        <taxon>Pichiales</taxon>
        <taxon>Pichiaceae</taxon>
        <taxon>Ambrosiozyma</taxon>
    </lineage>
</organism>
<gene>
    <name evidence="1" type="ORF">Amon02_000278400</name>
</gene>
<dbReference type="Proteomes" id="UP001165064">
    <property type="component" value="Unassembled WGS sequence"/>
</dbReference>
<evidence type="ECO:0000313" key="1">
    <source>
        <dbReference type="EMBL" id="GME76835.1"/>
    </source>
</evidence>
<protein>
    <submittedName>
        <fullName evidence="1">Unnamed protein product</fullName>
    </submittedName>
</protein>